<reference evidence="1" key="1">
    <citation type="submission" date="2021-06" db="EMBL/GenBank/DDBJ databases">
        <authorList>
            <person name="Kallberg Y."/>
            <person name="Tangrot J."/>
            <person name="Rosling A."/>
        </authorList>
    </citation>
    <scope>NUCLEOTIDE SEQUENCE</scope>
    <source>
        <strain evidence="1">IN212</strain>
    </source>
</reference>
<gene>
    <name evidence="1" type="ORF">RFULGI_LOCUS18569</name>
</gene>
<proteinExistence type="predicted"/>
<evidence type="ECO:0000313" key="2">
    <source>
        <dbReference type="Proteomes" id="UP000789396"/>
    </source>
</evidence>
<dbReference type="Proteomes" id="UP000789396">
    <property type="component" value="Unassembled WGS sequence"/>
</dbReference>
<feature type="non-terminal residue" evidence="1">
    <location>
        <position position="107"/>
    </location>
</feature>
<keyword evidence="2" id="KW-1185">Reference proteome</keyword>
<dbReference type="EMBL" id="CAJVPZ010082517">
    <property type="protein sequence ID" value="CAG8809242.1"/>
    <property type="molecule type" value="Genomic_DNA"/>
</dbReference>
<organism evidence="1 2">
    <name type="scientific">Racocetra fulgida</name>
    <dbReference type="NCBI Taxonomy" id="60492"/>
    <lineage>
        <taxon>Eukaryota</taxon>
        <taxon>Fungi</taxon>
        <taxon>Fungi incertae sedis</taxon>
        <taxon>Mucoromycota</taxon>
        <taxon>Glomeromycotina</taxon>
        <taxon>Glomeromycetes</taxon>
        <taxon>Diversisporales</taxon>
        <taxon>Gigasporaceae</taxon>
        <taxon>Racocetra</taxon>
    </lineage>
</organism>
<comment type="caution">
    <text evidence="1">The sequence shown here is derived from an EMBL/GenBank/DDBJ whole genome shotgun (WGS) entry which is preliminary data.</text>
</comment>
<sequence>KNKWAYEIIDNKGEMVLLKFKKVSDNYIIRKMMPPTFDNYMLILDPIKYFDRPLKHKYFMVNKKKYYDSVNFVASFKKKDEKITEDLYNYVKARLSTIIIGSTVLQE</sequence>
<accession>A0A9N9K629</accession>
<evidence type="ECO:0000313" key="1">
    <source>
        <dbReference type="EMBL" id="CAG8809242.1"/>
    </source>
</evidence>
<feature type="non-terminal residue" evidence="1">
    <location>
        <position position="1"/>
    </location>
</feature>
<dbReference type="AlphaFoldDB" id="A0A9N9K629"/>
<protein>
    <submittedName>
        <fullName evidence="1">10949_t:CDS:1</fullName>
    </submittedName>
</protein>
<name>A0A9N9K629_9GLOM</name>